<dbReference type="InterPro" id="IPR052433">
    <property type="entry name" value="X-Pro_dipept-like"/>
</dbReference>
<evidence type="ECO:0000256" key="2">
    <source>
        <dbReference type="ARBA" id="ARBA00001936"/>
    </source>
</evidence>
<keyword evidence="10" id="KW-0031">Aminopeptidase</keyword>
<dbReference type="Gene3D" id="3.40.350.10">
    <property type="entry name" value="Creatinase/prolidase N-terminal domain"/>
    <property type="match status" value="1"/>
</dbReference>
<dbReference type="EMBL" id="BAABLK010000022">
    <property type="protein sequence ID" value="GAA5226705.1"/>
    <property type="molecule type" value="Genomic_DNA"/>
</dbReference>
<dbReference type="EC" id="3.4.11.9" evidence="4"/>
<dbReference type="InterPro" id="IPR029149">
    <property type="entry name" value="Creatin/AminoP/Spt16_N"/>
</dbReference>
<dbReference type="PANTHER" id="PTHR43226:SF4">
    <property type="entry name" value="XAA-PRO AMINOPEPTIDASE 3"/>
    <property type="match status" value="1"/>
</dbReference>
<dbReference type="Gene3D" id="3.90.230.10">
    <property type="entry name" value="Creatinase/methionine aminopeptidase superfamily"/>
    <property type="match status" value="1"/>
</dbReference>
<dbReference type="InterPro" id="IPR036005">
    <property type="entry name" value="Creatinase/aminopeptidase-like"/>
</dbReference>
<dbReference type="SUPFAM" id="SSF53092">
    <property type="entry name" value="Creatinase/prolidase N-terminal domain"/>
    <property type="match status" value="1"/>
</dbReference>
<evidence type="ECO:0000256" key="1">
    <source>
        <dbReference type="ARBA" id="ARBA00001424"/>
    </source>
</evidence>
<dbReference type="SUPFAM" id="SSF55920">
    <property type="entry name" value="Creatinase/aminopeptidase"/>
    <property type="match status" value="1"/>
</dbReference>
<reference evidence="11" key="1">
    <citation type="journal article" date="2019" name="Int. J. Syst. Evol. Microbiol.">
        <title>The Global Catalogue of Microorganisms (GCM) 10K type strain sequencing project: providing services to taxonomists for standard genome sequencing and annotation.</title>
        <authorList>
            <consortium name="The Broad Institute Genomics Platform"/>
            <consortium name="The Broad Institute Genome Sequencing Center for Infectious Disease"/>
            <person name="Wu L."/>
            <person name="Ma J."/>
        </authorList>
    </citation>
    <scope>NUCLEOTIDE SEQUENCE [LARGE SCALE GENOMIC DNA]</scope>
    <source>
        <strain evidence="11">JCM 18952</strain>
    </source>
</reference>
<evidence type="ECO:0000256" key="4">
    <source>
        <dbReference type="ARBA" id="ARBA00012574"/>
    </source>
</evidence>
<keyword evidence="11" id="KW-1185">Reference proteome</keyword>
<gene>
    <name evidence="10" type="ORF">GCM10025778_12380</name>
</gene>
<dbReference type="Pfam" id="PF00557">
    <property type="entry name" value="Peptidase_M24"/>
    <property type="match status" value="1"/>
</dbReference>
<evidence type="ECO:0000313" key="11">
    <source>
        <dbReference type="Proteomes" id="UP001501257"/>
    </source>
</evidence>
<dbReference type="Proteomes" id="UP001501257">
    <property type="component" value="Unassembled WGS sequence"/>
</dbReference>
<sequence length="485" mass="52096">MNTPEHQTASMPAPRNFDPRLPRLSEVPAFTAWMATGWEEPERTPAAGVDAASAAAAHRARLSAALPGSTFVIGAGWAPIRSNDSFYDFRAHSDFLWLTGCTAEGSVLVGTARGGGHDYQLFVPAPALPGDSAFFASAAHGELWVGAAHGPSHWQQALGINTLPLARLEQALARLSGAQVAGNLSTTLISTHSLEPSPTLRRTLGELRLIKDEWEITELRNSVTHTIEGFSQVVNQIPTAVAGGGERWLQGTFDRVARTYGNGPGYATIVGSAHHAPTLHWVRCDGPVQPQELLLLDMGVEERSAYTADVTRTFPASGRFSPAQREVHDLVEKAHRAGLAQIAPGKDFTAFHTSIMEVIANGLADWDMLPVSVDEALSPAGQHHRRWLVCGVGHHLGLDVHDCAAASYQEYQGATLAENMVLTVEPGLYFHKHDALVPPELRGMGVRLEDDLLVTARGHENLSDPLPIDATGIEAWMAAQSGTHA</sequence>
<keyword evidence="5" id="KW-0479">Metal-binding</keyword>
<proteinExistence type="inferred from homology"/>
<feature type="compositionally biased region" description="Polar residues" evidence="8">
    <location>
        <begin position="1"/>
        <end position="10"/>
    </location>
</feature>
<dbReference type="InterPro" id="IPR007865">
    <property type="entry name" value="Aminopep_P_N"/>
</dbReference>
<evidence type="ECO:0000256" key="3">
    <source>
        <dbReference type="ARBA" id="ARBA00008766"/>
    </source>
</evidence>
<feature type="region of interest" description="Disordered" evidence="8">
    <location>
        <begin position="1"/>
        <end position="20"/>
    </location>
</feature>
<organism evidence="10 11">
    <name type="scientific">Paeniglutamicibacter antarcticus</name>
    <dbReference type="NCBI Taxonomy" id="494023"/>
    <lineage>
        <taxon>Bacteria</taxon>
        <taxon>Bacillati</taxon>
        <taxon>Actinomycetota</taxon>
        <taxon>Actinomycetes</taxon>
        <taxon>Micrococcales</taxon>
        <taxon>Micrococcaceae</taxon>
        <taxon>Paeniglutamicibacter</taxon>
    </lineage>
</organism>
<comment type="cofactor">
    <cofactor evidence="2">
        <name>Mn(2+)</name>
        <dbReference type="ChEBI" id="CHEBI:29035"/>
    </cofactor>
</comment>
<dbReference type="InterPro" id="IPR000994">
    <property type="entry name" value="Pept_M24"/>
</dbReference>
<evidence type="ECO:0000256" key="7">
    <source>
        <dbReference type="ARBA" id="ARBA00023211"/>
    </source>
</evidence>
<dbReference type="RefSeq" id="WP_345467012.1">
    <property type="nucleotide sequence ID" value="NZ_BAABLK010000022.1"/>
</dbReference>
<comment type="similarity">
    <text evidence="3">Belongs to the peptidase M24B family.</text>
</comment>
<dbReference type="SMART" id="SM01011">
    <property type="entry name" value="AMP_N"/>
    <property type="match status" value="1"/>
</dbReference>
<protein>
    <recommendedName>
        <fullName evidence="4">Xaa-Pro aminopeptidase</fullName>
        <ecNumber evidence="4">3.4.11.9</ecNumber>
    </recommendedName>
</protein>
<accession>A0ABP9TNZ2</accession>
<keyword evidence="7" id="KW-0464">Manganese</keyword>
<keyword evidence="10" id="KW-0645">Protease</keyword>
<evidence type="ECO:0000313" key="10">
    <source>
        <dbReference type="EMBL" id="GAA5226705.1"/>
    </source>
</evidence>
<keyword evidence="6" id="KW-0378">Hydrolase</keyword>
<evidence type="ECO:0000256" key="6">
    <source>
        <dbReference type="ARBA" id="ARBA00022801"/>
    </source>
</evidence>
<evidence type="ECO:0000259" key="9">
    <source>
        <dbReference type="SMART" id="SM01011"/>
    </source>
</evidence>
<evidence type="ECO:0000256" key="5">
    <source>
        <dbReference type="ARBA" id="ARBA00022723"/>
    </source>
</evidence>
<feature type="domain" description="Aminopeptidase P N-terminal" evidence="9">
    <location>
        <begin position="50"/>
        <end position="193"/>
    </location>
</feature>
<name>A0ABP9TNZ2_9MICC</name>
<comment type="caution">
    <text evidence="10">The sequence shown here is derived from an EMBL/GenBank/DDBJ whole genome shotgun (WGS) entry which is preliminary data.</text>
</comment>
<dbReference type="Pfam" id="PF05195">
    <property type="entry name" value="AMP_N"/>
    <property type="match status" value="1"/>
</dbReference>
<dbReference type="GO" id="GO:0004177">
    <property type="term" value="F:aminopeptidase activity"/>
    <property type="evidence" value="ECO:0007669"/>
    <property type="project" value="UniProtKB-KW"/>
</dbReference>
<dbReference type="PANTHER" id="PTHR43226">
    <property type="entry name" value="XAA-PRO AMINOPEPTIDASE 3"/>
    <property type="match status" value="1"/>
</dbReference>
<evidence type="ECO:0000256" key="8">
    <source>
        <dbReference type="SAM" id="MobiDB-lite"/>
    </source>
</evidence>
<comment type="catalytic activity">
    <reaction evidence="1">
        <text>Release of any N-terminal amino acid, including proline, that is linked to proline, even from a dipeptide or tripeptide.</text>
        <dbReference type="EC" id="3.4.11.9"/>
    </reaction>
</comment>